<evidence type="ECO:0000313" key="7">
    <source>
        <dbReference type="Proteomes" id="UP000614424"/>
    </source>
</evidence>
<dbReference type="PRINTS" id="PR01021">
    <property type="entry name" value="OMPADOMAIN"/>
</dbReference>
<proteinExistence type="predicted"/>
<dbReference type="InterPro" id="IPR050330">
    <property type="entry name" value="Bact_OuterMem_StrucFunc"/>
</dbReference>
<dbReference type="Pfam" id="PF13488">
    <property type="entry name" value="Gly-zipper_Omp"/>
    <property type="match status" value="1"/>
</dbReference>
<evidence type="ECO:0000256" key="1">
    <source>
        <dbReference type="ARBA" id="ARBA00004442"/>
    </source>
</evidence>
<evidence type="ECO:0000259" key="5">
    <source>
        <dbReference type="PROSITE" id="PS51123"/>
    </source>
</evidence>
<evidence type="ECO:0000256" key="3">
    <source>
        <dbReference type="ARBA" id="ARBA00023237"/>
    </source>
</evidence>
<dbReference type="PANTHER" id="PTHR30329:SF21">
    <property type="entry name" value="LIPOPROTEIN YIAD-RELATED"/>
    <property type="match status" value="1"/>
</dbReference>
<sequence>MKYVLPFVLSISLLAGCVTMPQTKTGQGAVYGTAGGAAAGAVLGQAIGGDTEGTLWGAAIGAALGGLAGAGAGKMMDNQEMEMRQALANSEAASVRREGNLLAVTFKSDMSFDFDSATVRPGLYTEIDRVATIMRNYPQTLIRVEGHTDSLGSEDYNLNLSRKRAVAVQDLLVQRGVATHRIEIIGYGESSPVSTNATESGRQLNRRVEIKIVPAPGQQG</sequence>
<dbReference type="InterPro" id="IPR039567">
    <property type="entry name" value="Gly-zipper"/>
</dbReference>
<evidence type="ECO:0000313" key="6">
    <source>
        <dbReference type="EMBL" id="MBC8316961.1"/>
    </source>
</evidence>
<comment type="subcellular location">
    <subcellularLocation>
        <location evidence="1">Cell outer membrane</location>
    </subcellularLocation>
</comment>
<dbReference type="Proteomes" id="UP000614424">
    <property type="component" value="Unassembled WGS sequence"/>
</dbReference>
<evidence type="ECO:0000256" key="4">
    <source>
        <dbReference type="PROSITE-ProRule" id="PRU00473"/>
    </source>
</evidence>
<dbReference type="CDD" id="cd07185">
    <property type="entry name" value="OmpA_C-like"/>
    <property type="match status" value="1"/>
</dbReference>
<reference evidence="6 7" key="1">
    <citation type="submission" date="2020-08" db="EMBL/GenBank/DDBJ databases">
        <title>Bridging the membrane lipid divide: bacteria of the FCB group superphylum have the potential to synthesize archaeal ether lipids.</title>
        <authorList>
            <person name="Villanueva L."/>
            <person name="Von Meijenfeldt F.A.B."/>
            <person name="Westbye A.B."/>
            <person name="Yadav S."/>
            <person name="Hopmans E.C."/>
            <person name="Dutilh B.E."/>
            <person name="Sinninghe Damste J.S."/>
        </authorList>
    </citation>
    <scope>NUCLEOTIDE SEQUENCE [LARGE SCALE GENOMIC DNA]</scope>
    <source>
        <strain evidence="6">NIOZ-UU47</strain>
    </source>
</reference>
<dbReference type="InterPro" id="IPR006665">
    <property type="entry name" value="OmpA-like"/>
</dbReference>
<dbReference type="AlphaFoldDB" id="A0A8J6NAD3"/>
<dbReference type="Gene3D" id="3.30.1330.60">
    <property type="entry name" value="OmpA-like domain"/>
    <property type="match status" value="1"/>
</dbReference>
<organism evidence="6 7">
    <name type="scientific">Candidatus Desulfobia pelagia</name>
    <dbReference type="NCBI Taxonomy" id="2841692"/>
    <lineage>
        <taxon>Bacteria</taxon>
        <taxon>Pseudomonadati</taxon>
        <taxon>Thermodesulfobacteriota</taxon>
        <taxon>Desulfobulbia</taxon>
        <taxon>Desulfobulbales</taxon>
        <taxon>Desulfobulbaceae</taxon>
        <taxon>Candidatus Desulfobia</taxon>
    </lineage>
</organism>
<protein>
    <submittedName>
        <fullName evidence="6">OmpA family protein</fullName>
    </submittedName>
</protein>
<comment type="caution">
    <text evidence="6">The sequence shown here is derived from an EMBL/GenBank/DDBJ whole genome shotgun (WGS) entry which is preliminary data.</text>
</comment>
<gene>
    <name evidence="6" type="ORF">H8E41_03580</name>
</gene>
<dbReference type="PROSITE" id="PS51123">
    <property type="entry name" value="OMPA_2"/>
    <property type="match status" value="1"/>
</dbReference>
<keyword evidence="3" id="KW-0998">Cell outer membrane</keyword>
<dbReference type="InterPro" id="IPR036737">
    <property type="entry name" value="OmpA-like_sf"/>
</dbReference>
<dbReference type="SUPFAM" id="SSF103088">
    <property type="entry name" value="OmpA-like"/>
    <property type="match status" value="1"/>
</dbReference>
<dbReference type="Pfam" id="PF00691">
    <property type="entry name" value="OmpA"/>
    <property type="match status" value="1"/>
</dbReference>
<name>A0A8J6NAD3_9BACT</name>
<feature type="domain" description="OmpA-like" evidence="5">
    <location>
        <begin position="99"/>
        <end position="216"/>
    </location>
</feature>
<dbReference type="PANTHER" id="PTHR30329">
    <property type="entry name" value="STATOR ELEMENT OF FLAGELLAR MOTOR COMPLEX"/>
    <property type="match status" value="1"/>
</dbReference>
<dbReference type="EMBL" id="JACNJZ010000062">
    <property type="protein sequence ID" value="MBC8316961.1"/>
    <property type="molecule type" value="Genomic_DNA"/>
</dbReference>
<accession>A0A8J6NAD3</accession>
<dbReference type="InterPro" id="IPR006664">
    <property type="entry name" value="OMP_bac"/>
</dbReference>
<evidence type="ECO:0000256" key="2">
    <source>
        <dbReference type="ARBA" id="ARBA00023136"/>
    </source>
</evidence>
<dbReference type="PROSITE" id="PS51257">
    <property type="entry name" value="PROKAR_LIPOPROTEIN"/>
    <property type="match status" value="1"/>
</dbReference>
<dbReference type="GO" id="GO:0009279">
    <property type="term" value="C:cell outer membrane"/>
    <property type="evidence" value="ECO:0007669"/>
    <property type="project" value="UniProtKB-SubCell"/>
</dbReference>
<keyword evidence="2 4" id="KW-0472">Membrane</keyword>